<proteinExistence type="predicted"/>
<evidence type="ECO:0000313" key="2">
    <source>
        <dbReference type="EMBL" id="OHX44619.1"/>
    </source>
</evidence>
<dbReference type="EMBL" id="MBRJ01000041">
    <property type="protein sequence ID" value="OHX44619.1"/>
    <property type="molecule type" value="Genomic_DNA"/>
</dbReference>
<accession>A0ABX3CMJ2</accession>
<keyword evidence="1" id="KW-0472">Membrane</keyword>
<feature type="transmembrane region" description="Helical" evidence="1">
    <location>
        <begin position="25"/>
        <end position="46"/>
    </location>
</feature>
<dbReference type="Pfam" id="PF12666">
    <property type="entry name" value="PrgI"/>
    <property type="match status" value="1"/>
</dbReference>
<dbReference type="Proteomes" id="UP000180194">
    <property type="component" value="Unassembled WGS sequence"/>
</dbReference>
<dbReference type="InterPro" id="IPR024414">
    <property type="entry name" value="Uncharacterised_PrgI"/>
</dbReference>
<evidence type="ECO:0000313" key="3">
    <source>
        <dbReference type="Proteomes" id="UP000180194"/>
    </source>
</evidence>
<evidence type="ECO:0008006" key="4">
    <source>
        <dbReference type="Google" id="ProtNLM"/>
    </source>
</evidence>
<evidence type="ECO:0000256" key="1">
    <source>
        <dbReference type="SAM" id="Phobius"/>
    </source>
</evidence>
<sequence length="100" mass="11890">MKTRMPFDTETERKVIKGMSWRQSLYVLMGGLIYFSIGSEVLFGGFPFVTTVIILALLTPITLPFLIFAFYKNKETNYFYDRYLVFKFNYKKKQSGLWRK</sequence>
<protein>
    <recommendedName>
        <fullName evidence="4">PrgI family protein</fullName>
    </recommendedName>
</protein>
<keyword evidence="3" id="KW-1185">Reference proteome</keyword>
<keyword evidence="1" id="KW-1133">Transmembrane helix</keyword>
<feature type="transmembrane region" description="Helical" evidence="1">
    <location>
        <begin position="52"/>
        <end position="71"/>
    </location>
</feature>
<reference evidence="2 3" key="1">
    <citation type="submission" date="2016-07" db="EMBL/GenBank/DDBJ databases">
        <title>Bacillus oceanisediminis whole genome.</title>
        <authorList>
            <person name="Pal Y."/>
            <person name="Verma A."/>
            <person name="Mual P."/>
            <person name="Srinivasan K."/>
        </authorList>
    </citation>
    <scope>NUCLEOTIDE SEQUENCE [LARGE SCALE GENOMIC DNA]</scope>
    <source>
        <strain evidence="2 3">Bhandara28</strain>
    </source>
</reference>
<keyword evidence="1" id="KW-0812">Transmembrane</keyword>
<comment type="caution">
    <text evidence="2">The sequence shown here is derived from an EMBL/GenBank/DDBJ whole genome shotgun (WGS) entry which is preliminary data.</text>
</comment>
<gene>
    <name evidence="2" type="ORF">BBV17_25695</name>
</gene>
<name>A0ABX3CMJ2_9BACI</name>
<organism evidence="2 3">
    <name type="scientific">Cytobacillus oceanisediminis</name>
    <dbReference type="NCBI Taxonomy" id="665099"/>
    <lineage>
        <taxon>Bacteria</taxon>
        <taxon>Bacillati</taxon>
        <taxon>Bacillota</taxon>
        <taxon>Bacilli</taxon>
        <taxon>Bacillales</taxon>
        <taxon>Bacillaceae</taxon>
        <taxon>Cytobacillus</taxon>
    </lineage>
</organism>